<accession>X1QIW0</accession>
<organism evidence="1">
    <name type="scientific">marine sediment metagenome</name>
    <dbReference type="NCBI Taxonomy" id="412755"/>
    <lineage>
        <taxon>unclassified sequences</taxon>
        <taxon>metagenomes</taxon>
        <taxon>ecological metagenomes</taxon>
    </lineage>
</organism>
<gene>
    <name evidence="1" type="ORF">S06H3_65384</name>
</gene>
<dbReference type="AlphaFoldDB" id="X1QIW0"/>
<comment type="caution">
    <text evidence="1">The sequence shown here is derived from an EMBL/GenBank/DDBJ whole genome shotgun (WGS) entry which is preliminary data.</text>
</comment>
<feature type="non-terminal residue" evidence="1">
    <location>
        <position position="69"/>
    </location>
</feature>
<reference evidence="1" key="1">
    <citation type="journal article" date="2014" name="Front. Microbiol.">
        <title>High frequency of phylogenetically diverse reductive dehalogenase-homologous genes in deep subseafloor sedimentary metagenomes.</title>
        <authorList>
            <person name="Kawai M."/>
            <person name="Futagami T."/>
            <person name="Toyoda A."/>
            <person name="Takaki Y."/>
            <person name="Nishi S."/>
            <person name="Hori S."/>
            <person name="Arai W."/>
            <person name="Tsubouchi T."/>
            <person name="Morono Y."/>
            <person name="Uchiyama I."/>
            <person name="Ito T."/>
            <person name="Fujiyama A."/>
            <person name="Inagaki F."/>
            <person name="Takami H."/>
        </authorList>
    </citation>
    <scope>NUCLEOTIDE SEQUENCE</scope>
    <source>
        <strain evidence="1">Expedition CK06-06</strain>
    </source>
</reference>
<evidence type="ECO:0000313" key="1">
    <source>
        <dbReference type="EMBL" id="GAI68178.1"/>
    </source>
</evidence>
<proteinExistence type="predicted"/>
<sequence length="69" mass="7989">MVDLAPLLPEQLRPNYRLLQGRTKDMPPVLKKHLHSIKSSDFIQAAMELILDVQNTMTRFPLDSNPYKN</sequence>
<dbReference type="EMBL" id="BARV01044004">
    <property type="protein sequence ID" value="GAI68178.1"/>
    <property type="molecule type" value="Genomic_DNA"/>
</dbReference>
<name>X1QIW0_9ZZZZ</name>
<protein>
    <submittedName>
        <fullName evidence="1">Uncharacterized protein</fullName>
    </submittedName>
</protein>